<keyword evidence="2" id="KW-1133">Transmembrane helix</keyword>
<keyword evidence="2" id="KW-0472">Membrane</keyword>
<dbReference type="InterPro" id="IPR002181">
    <property type="entry name" value="Fibrinogen_a/b/g_C_dom"/>
</dbReference>
<dbReference type="InterPro" id="IPR036056">
    <property type="entry name" value="Fibrinogen-like_C"/>
</dbReference>
<feature type="region of interest" description="Disordered" evidence="1">
    <location>
        <begin position="44"/>
        <end position="154"/>
    </location>
</feature>
<evidence type="ECO:0000256" key="2">
    <source>
        <dbReference type="SAM" id="Phobius"/>
    </source>
</evidence>
<reference evidence="4 5" key="1">
    <citation type="journal article" date="2017" name="PLoS Biol.">
        <title>The sea cucumber genome provides insights into morphological evolution and visceral regeneration.</title>
        <authorList>
            <person name="Zhang X."/>
            <person name="Sun L."/>
            <person name="Yuan J."/>
            <person name="Sun Y."/>
            <person name="Gao Y."/>
            <person name="Zhang L."/>
            <person name="Li S."/>
            <person name="Dai H."/>
            <person name="Hamel J.F."/>
            <person name="Liu C."/>
            <person name="Yu Y."/>
            <person name="Liu S."/>
            <person name="Lin W."/>
            <person name="Guo K."/>
            <person name="Jin S."/>
            <person name="Xu P."/>
            <person name="Storey K.B."/>
            <person name="Huan P."/>
            <person name="Zhang T."/>
            <person name="Zhou Y."/>
            <person name="Zhang J."/>
            <person name="Lin C."/>
            <person name="Li X."/>
            <person name="Xing L."/>
            <person name="Huo D."/>
            <person name="Sun M."/>
            <person name="Wang L."/>
            <person name="Mercier A."/>
            <person name="Li F."/>
            <person name="Yang H."/>
            <person name="Xiang J."/>
        </authorList>
    </citation>
    <scope>NUCLEOTIDE SEQUENCE [LARGE SCALE GENOMIC DNA]</scope>
    <source>
        <strain evidence="4">Shaxun</strain>
        <tissue evidence="4">Muscle</tissue>
    </source>
</reference>
<dbReference type="GO" id="GO:0005615">
    <property type="term" value="C:extracellular space"/>
    <property type="evidence" value="ECO:0007669"/>
    <property type="project" value="TreeGrafter"/>
</dbReference>
<evidence type="ECO:0000313" key="4">
    <source>
        <dbReference type="EMBL" id="PIK56542.1"/>
    </source>
</evidence>
<name>A0A2G8L8G3_STIJA</name>
<feature type="transmembrane region" description="Helical" evidence="2">
    <location>
        <begin position="12"/>
        <end position="31"/>
    </location>
</feature>
<feature type="compositionally biased region" description="Polar residues" evidence="1">
    <location>
        <begin position="67"/>
        <end position="154"/>
    </location>
</feature>
<sequence>MPNGGDDWNCYLLKLIHLLPMIMFSIFNSLIGTTQTETAKPISTTDLQGISSAGTTQTETAKPISPTDLQSISSAGTKQTETAKPISTTDLQATSSSGTTQTETAKPISTTDLQGISSAGTTQTETAKPISTTDLQATSSAGSTQGTGNPGTTELLTAISPDCQDVYDAGHIQNGVYVILPPEWPGSSFSVYCNMDNGGGWTVFQRRIDNNTSFYQDWIAYKEGFGDNSGNVWLGNEKLHYLTTGKNFMLRIDITTADGQPIYAEYTEFAIESETTNYRMNKLGIHSGNTGNALSRNKGKYFSTHDNDNDGCTAFNCADRHRSGWWHTDAWCSICWHRVCSCFESGSCYFSCTGENLNGDYNGTSGENIFSSDDVYCNISFVEMKIRPTT</sequence>
<comment type="caution">
    <text evidence="4">The sequence shown here is derived from an EMBL/GenBank/DDBJ whole genome shotgun (WGS) entry which is preliminary data.</text>
</comment>
<dbReference type="EMBL" id="MRZV01000172">
    <property type="protein sequence ID" value="PIK56542.1"/>
    <property type="molecule type" value="Genomic_DNA"/>
</dbReference>
<evidence type="ECO:0000259" key="3">
    <source>
        <dbReference type="PROSITE" id="PS51406"/>
    </source>
</evidence>
<dbReference type="InterPro" id="IPR014716">
    <property type="entry name" value="Fibrinogen_a/b/g_C_1"/>
</dbReference>
<dbReference type="InterPro" id="IPR050373">
    <property type="entry name" value="Fibrinogen_C-term_domain"/>
</dbReference>
<evidence type="ECO:0000313" key="5">
    <source>
        <dbReference type="Proteomes" id="UP000230750"/>
    </source>
</evidence>
<feature type="compositionally biased region" description="Polar residues" evidence="1">
    <location>
        <begin position="44"/>
        <end position="60"/>
    </location>
</feature>
<dbReference type="Proteomes" id="UP000230750">
    <property type="component" value="Unassembled WGS sequence"/>
</dbReference>
<gene>
    <name evidence="4" type="ORF">BSL78_06559</name>
</gene>
<dbReference type="AlphaFoldDB" id="A0A2G8L8G3"/>
<dbReference type="CDD" id="cd00087">
    <property type="entry name" value="FReD"/>
    <property type="match status" value="1"/>
</dbReference>
<dbReference type="PROSITE" id="PS51406">
    <property type="entry name" value="FIBRINOGEN_C_2"/>
    <property type="match status" value="1"/>
</dbReference>
<dbReference type="PANTHER" id="PTHR19143">
    <property type="entry name" value="FIBRINOGEN/TENASCIN/ANGIOPOEITIN"/>
    <property type="match status" value="1"/>
</dbReference>
<dbReference type="NCBIfam" id="NF040941">
    <property type="entry name" value="GGGWT_bact"/>
    <property type="match status" value="1"/>
</dbReference>
<accession>A0A2G8L8G3</accession>
<proteinExistence type="predicted"/>
<keyword evidence="2" id="KW-0812">Transmembrane</keyword>
<dbReference type="Gene3D" id="3.90.215.10">
    <property type="entry name" value="Gamma Fibrinogen, chain A, domain 1"/>
    <property type="match status" value="1"/>
</dbReference>
<dbReference type="SMART" id="SM00186">
    <property type="entry name" value="FBG"/>
    <property type="match status" value="1"/>
</dbReference>
<dbReference type="SUPFAM" id="SSF56496">
    <property type="entry name" value="Fibrinogen C-terminal domain-like"/>
    <property type="match status" value="1"/>
</dbReference>
<keyword evidence="5" id="KW-1185">Reference proteome</keyword>
<feature type="domain" description="Fibrinogen C-terminal" evidence="3">
    <location>
        <begin position="154"/>
        <end position="390"/>
    </location>
</feature>
<organism evidence="4 5">
    <name type="scientific">Stichopus japonicus</name>
    <name type="common">Sea cucumber</name>
    <dbReference type="NCBI Taxonomy" id="307972"/>
    <lineage>
        <taxon>Eukaryota</taxon>
        <taxon>Metazoa</taxon>
        <taxon>Echinodermata</taxon>
        <taxon>Eleutherozoa</taxon>
        <taxon>Echinozoa</taxon>
        <taxon>Holothuroidea</taxon>
        <taxon>Aspidochirotacea</taxon>
        <taxon>Aspidochirotida</taxon>
        <taxon>Stichopodidae</taxon>
        <taxon>Apostichopus</taxon>
    </lineage>
</organism>
<protein>
    <submittedName>
        <fullName evidence="4">Putative ficolin-2-like</fullName>
    </submittedName>
</protein>
<evidence type="ECO:0000256" key="1">
    <source>
        <dbReference type="SAM" id="MobiDB-lite"/>
    </source>
</evidence>
<dbReference type="Pfam" id="PF00147">
    <property type="entry name" value="Fibrinogen_C"/>
    <property type="match status" value="1"/>
</dbReference>